<keyword evidence="1" id="KW-0694">RNA-binding</keyword>
<evidence type="ECO:0000313" key="2">
    <source>
        <dbReference type="EMBL" id="SFL83654.1"/>
    </source>
</evidence>
<dbReference type="OrthoDB" id="9811532at2"/>
<dbReference type="EMBL" id="FOTS01000020">
    <property type="protein sequence ID" value="SFL83654.1"/>
    <property type="molecule type" value="Genomic_DNA"/>
</dbReference>
<name>A0A1I4KXX8_9FIRM</name>
<evidence type="ECO:0000256" key="1">
    <source>
        <dbReference type="PROSITE-ProRule" id="PRU00182"/>
    </source>
</evidence>
<organism evidence="2 3">
    <name type="scientific">Pelosinus propionicus DSM 13327</name>
    <dbReference type="NCBI Taxonomy" id="1123291"/>
    <lineage>
        <taxon>Bacteria</taxon>
        <taxon>Bacillati</taxon>
        <taxon>Bacillota</taxon>
        <taxon>Negativicutes</taxon>
        <taxon>Selenomonadales</taxon>
        <taxon>Sporomusaceae</taxon>
        <taxon>Pelosinus</taxon>
    </lineage>
</organism>
<dbReference type="GO" id="GO:0003723">
    <property type="term" value="F:RNA binding"/>
    <property type="evidence" value="ECO:0007669"/>
    <property type="project" value="UniProtKB-KW"/>
</dbReference>
<accession>A0A1I4KXX8</accession>
<dbReference type="InterPro" id="IPR036986">
    <property type="entry name" value="S4_RNA-bd_sf"/>
</dbReference>
<dbReference type="SUPFAM" id="SSF55174">
    <property type="entry name" value="Alpha-L RNA-binding motif"/>
    <property type="match status" value="1"/>
</dbReference>
<reference evidence="3" key="1">
    <citation type="submission" date="2016-10" db="EMBL/GenBank/DDBJ databases">
        <authorList>
            <person name="Varghese N."/>
            <person name="Submissions S."/>
        </authorList>
    </citation>
    <scope>NUCLEOTIDE SEQUENCE [LARGE SCALE GENOMIC DNA]</scope>
    <source>
        <strain evidence="3">DSM 13327</strain>
    </source>
</reference>
<protein>
    <submittedName>
        <fullName evidence="2">Ribosome-associated protein</fullName>
    </submittedName>
</protein>
<dbReference type="AlphaFoldDB" id="A0A1I4KXX8"/>
<dbReference type="RefSeq" id="WP_090937541.1">
    <property type="nucleotide sequence ID" value="NZ_FOTS01000020.1"/>
</dbReference>
<dbReference type="STRING" id="1123291.SAMN04490355_102060"/>
<dbReference type="PROSITE" id="PS50889">
    <property type="entry name" value="S4"/>
    <property type="match status" value="1"/>
</dbReference>
<keyword evidence="3" id="KW-1185">Reference proteome</keyword>
<evidence type="ECO:0000313" key="3">
    <source>
        <dbReference type="Proteomes" id="UP000199520"/>
    </source>
</evidence>
<sequence>MDEIGITTNTIQLDQFLKWAGIVESGGQAKLLIEDGMVFINGAQSYERRKKIKPGDIIEITNIGKWKVTTE</sequence>
<dbReference type="Gene3D" id="3.10.290.10">
    <property type="entry name" value="RNA-binding S4 domain"/>
    <property type="match status" value="1"/>
</dbReference>
<proteinExistence type="predicted"/>
<dbReference type="Proteomes" id="UP000199520">
    <property type="component" value="Unassembled WGS sequence"/>
</dbReference>
<dbReference type="CDD" id="cd00165">
    <property type="entry name" value="S4"/>
    <property type="match status" value="1"/>
</dbReference>
<dbReference type="Pfam" id="PF13275">
    <property type="entry name" value="S4_2"/>
    <property type="match status" value="1"/>
</dbReference>
<gene>
    <name evidence="2" type="ORF">SAMN04490355_102060</name>
</gene>